<feature type="domain" description="Glycosyltransferase 2-like" evidence="4">
    <location>
        <begin position="5"/>
        <end position="149"/>
    </location>
</feature>
<dbReference type="InterPro" id="IPR029044">
    <property type="entry name" value="Nucleotide-diphossugar_trans"/>
</dbReference>
<dbReference type="EMBL" id="BARS01016480">
    <property type="protein sequence ID" value="GAF87579.1"/>
    <property type="molecule type" value="Genomic_DNA"/>
</dbReference>
<reference evidence="5" key="1">
    <citation type="journal article" date="2014" name="Front. Microbiol.">
        <title>High frequency of phylogenetically diverse reductive dehalogenase-homologous genes in deep subseafloor sedimentary metagenomes.</title>
        <authorList>
            <person name="Kawai M."/>
            <person name="Futagami T."/>
            <person name="Toyoda A."/>
            <person name="Takaki Y."/>
            <person name="Nishi S."/>
            <person name="Hori S."/>
            <person name="Arai W."/>
            <person name="Tsubouchi T."/>
            <person name="Morono Y."/>
            <person name="Uchiyama I."/>
            <person name="Ito T."/>
            <person name="Fujiyama A."/>
            <person name="Inagaki F."/>
            <person name="Takami H."/>
        </authorList>
    </citation>
    <scope>NUCLEOTIDE SEQUENCE</scope>
    <source>
        <strain evidence="5">Expedition CK06-06</strain>
    </source>
</reference>
<keyword evidence="3" id="KW-0808">Transferase</keyword>
<dbReference type="PANTHER" id="PTHR43398">
    <property type="entry name" value="DOLICHOL-PHOSPHATE MANNOSYLTRANSFERASE SUBUNIT 1"/>
    <property type="match status" value="1"/>
</dbReference>
<dbReference type="InterPro" id="IPR001173">
    <property type="entry name" value="Glyco_trans_2-like"/>
</dbReference>
<evidence type="ECO:0000256" key="2">
    <source>
        <dbReference type="ARBA" id="ARBA00022676"/>
    </source>
</evidence>
<dbReference type="InterPro" id="IPR039528">
    <property type="entry name" value="DPM1-like"/>
</dbReference>
<keyword evidence="2" id="KW-0328">Glycosyltransferase</keyword>
<dbReference type="PANTHER" id="PTHR43398:SF1">
    <property type="entry name" value="DOLICHOL-PHOSPHATE MANNOSYLTRANSFERASE SUBUNIT 1"/>
    <property type="match status" value="1"/>
</dbReference>
<name>X0T2X3_9ZZZZ</name>
<accession>X0T2X3</accession>
<protein>
    <recommendedName>
        <fullName evidence="4">Glycosyltransferase 2-like domain-containing protein</fullName>
    </recommendedName>
</protein>
<dbReference type="SUPFAM" id="SSF53448">
    <property type="entry name" value="Nucleotide-diphospho-sugar transferases"/>
    <property type="match status" value="1"/>
</dbReference>
<comment type="caution">
    <text evidence="5">The sequence shown here is derived from an EMBL/GenBank/DDBJ whole genome shotgun (WGS) entry which is preliminary data.</text>
</comment>
<comment type="similarity">
    <text evidence="1">Belongs to the glycosyltransferase 2 family.</text>
</comment>
<dbReference type="Pfam" id="PF00535">
    <property type="entry name" value="Glycos_transf_2"/>
    <property type="match status" value="1"/>
</dbReference>
<evidence type="ECO:0000256" key="1">
    <source>
        <dbReference type="ARBA" id="ARBA00006739"/>
    </source>
</evidence>
<dbReference type="GO" id="GO:0009247">
    <property type="term" value="P:glycolipid biosynthetic process"/>
    <property type="evidence" value="ECO:0007669"/>
    <property type="project" value="TreeGrafter"/>
</dbReference>
<dbReference type="Gene3D" id="3.90.550.10">
    <property type="entry name" value="Spore Coat Polysaccharide Biosynthesis Protein SpsA, Chain A"/>
    <property type="match status" value="1"/>
</dbReference>
<evidence type="ECO:0000256" key="3">
    <source>
        <dbReference type="ARBA" id="ARBA00022679"/>
    </source>
</evidence>
<dbReference type="GO" id="GO:0016020">
    <property type="term" value="C:membrane"/>
    <property type="evidence" value="ECO:0007669"/>
    <property type="project" value="GOC"/>
</dbReference>
<organism evidence="5">
    <name type="scientific">marine sediment metagenome</name>
    <dbReference type="NCBI Taxonomy" id="412755"/>
    <lineage>
        <taxon>unclassified sequences</taxon>
        <taxon>metagenomes</taxon>
        <taxon>ecological metagenomes</taxon>
    </lineage>
</organism>
<dbReference type="GO" id="GO:0004582">
    <property type="term" value="F:dolichyl-phosphate beta-D-mannosyltransferase activity"/>
    <property type="evidence" value="ECO:0007669"/>
    <property type="project" value="InterPro"/>
</dbReference>
<dbReference type="AlphaFoldDB" id="X0T2X3"/>
<gene>
    <name evidence="5" type="ORF">S01H1_27114</name>
</gene>
<sequence>EVLNHEEYRVVVVNDGSTNGTKEIIAKCTQWQPITLLNHRVNLGLGKAVETGILYTCSHFKDNDVLVTMDADNTHDPLMIKQMVQKLDDGADVVIGSRFVEKSGEIGVPLYRRLLSRAVKTLFRVIFPEVKVKDYTSGYRVYRVSLLKKALNVHLPLIKSRGFAVMAELLLKLNCLKPVAVEVPLILHYNRKVSKSKMKILSTVIEYGKMIVELKREKILGHWRSVI</sequence>
<evidence type="ECO:0000313" key="5">
    <source>
        <dbReference type="EMBL" id="GAF87579.1"/>
    </source>
</evidence>
<feature type="non-terminal residue" evidence="5">
    <location>
        <position position="1"/>
    </location>
</feature>
<evidence type="ECO:0000259" key="4">
    <source>
        <dbReference type="Pfam" id="PF00535"/>
    </source>
</evidence>
<proteinExistence type="inferred from homology"/>